<dbReference type="SMART" id="SM00342">
    <property type="entry name" value="HTH_ARAC"/>
    <property type="match status" value="1"/>
</dbReference>
<dbReference type="InterPro" id="IPR018060">
    <property type="entry name" value="HTH_AraC"/>
</dbReference>
<reference evidence="5 6" key="1">
    <citation type="submission" date="2024-04" db="EMBL/GenBank/DDBJ databases">
        <title>A novel species isolated from cricket.</title>
        <authorList>
            <person name="Wang H.-C."/>
        </authorList>
    </citation>
    <scope>NUCLEOTIDE SEQUENCE [LARGE SCALE GENOMIC DNA]</scope>
    <source>
        <strain evidence="5 6">WL0021</strain>
    </source>
</reference>
<evidence type="ECO:0000313" key="6">
    <source>
        <dbReference type="Proteomes" id="UP001418637"/>
    </source>
</evidence>
<organism evidence="5 6">
    <name type="scientific">Hohaiivirga grylli</name>
    <dbReference type="NCBI Taxonomy" id="3133970"/>
    <lineage>
        <taxon>Bacteria</taxon>
        <taxon>Pseudomonadati</taxon>
        <taxon>Pseudomonadota</taxon>
        <taxon>Alphaproteobacteria</taxon>
        <taxon>Hyphomicrobiales</taxon>
        <taxon>Methylobacteriaceae</taxon>
        <taxon>Hohaiivirga</taxon>
    </lineage>
</organism>
<dbReference type="SUPFAM" id="SSF46689">
    <property type="entry name" value="Homeodomain-like"/>
    <property type="match status" value="2"/>
</dbReference>
<dbReference type="RefSeq" id="WP_346336011.1">
    <property type="nucleotide sequence ID" value="NZ_JBBYXI010000001.1"/>
</dbReference>
<evidence type="ECO:0000313" key="5">
    <source>
        <dbReference type="EMBL" id="MEN3930035.1"/>
    </source>
</evidence>
<dbReference type="Proteomes" id="UP001418637">
    <property type="component" value="Unassembled WGS sequence"/>
</dbReference>
<keyword evidence="1" id="KW-0805">Transcription regulation</keyword>
<evidence type="ECO:0000256" key="3">
    <source>
        <dbReference type="SAM" id="MobiDB-lite"/>
    </source>
</evidence>
<dbReference type="PROSITE" id="PS01124">
    <property type="entry name" value="HTH_ARAC_FAMILY_2"/>
    <property type="match status" value="1"/>
</dbReference>
<comment type="caution">
    <text evidence="5">The sequence shown here is derived from an EMBL/GenBank/DDBJ whole genome shotgun (WGS) entry which is preliminary data.</text>
</comment>
<name>A0ABV0BKH5_9HYPH</name>
<evidence type="ECO:0000256" key="2">
    <source>
        <dbReference type="ARBA" id="ARBA00023163"/>
    </source>
</evidence>
<keyword evidence="6" id="KW-1185">Reference proteome</keyword>
<keyword evidence="2" id="KW-0804">Transcription</keyword>
<proteinExistence type="predicted"/>
<dbReference type="PANTHER" id="PTHR43436:SF1">
    <property type="entry name" value="TRANSCRIPTIONAL REGULATORY PROTEIN"/>
    <property type="match status" value="1"/>
</dbReference>
<evidence type="ECO:0000256" key="1">
    <source>
        <dbReference type="ARBA" id="ARBA00023015"/>
    </source>
</evidence>
<protein>
    <submittedName>
        <fullName evidence="5">AraC family transcriptional regulator</fullName>
    </submittedName>
</protein>
<accession>A0ABV0BKH5</accession>
<gene>
    <name evidence="5" type="ORF">WJT86_03035</name>
</gene>
<feature type="domain" description="HTH araC/xylS-type" evidence="4">
    <location>
        <begin position="196"/>
        <end position="294"/>
    </location>
</feature>
<dbReference type="EMBL" id="JBBYXI010000001">
    <property type="protein sequence ID" value="MEN3930035.1"/>
    <property type="molecule type" value="Genomic_DNA"/>
</dbReference>
<dbReference type="Gene3D" id="1.10.10.60">
    <property type="entry name" value="Homeodomain-like"/>
    <property type="match status" value="2"/>
</dbReference>
<dbReference type="InterPro" id="IPR009594">
    <property type="entry name" value="Tscrpt_reg_HTH_AraC_N"/>
</dbReference>
<dbReference type="PANTHER" id="PTHR43436">
    <property type="entry name" value="ARAC-FAMILY TRANSCRIPTIONAL REGULATOR"/>
    <property type="match status" value="1"/>
</dbReference>
<feature type="region of interest" description="Disordered" evidence="3">
    <location>
        <begin position="282"/>
        <end position="306"/>
    </location>
</feature>
<evidence type="ECO:0000259" key="4">
    <source>
        <dbReference type="PROSITE" id="PS01124"/>
    </source>
</evidence>
<dbReference type="Pfam" id="PF06719">
    <property type="entry name" value="AraC_N"/>
    <property type="match status" value="1"/>
</dbReference>
<dbReference type="InterPro" id="IPR009057">
    <property type="entry name" value="Homeodomain-like_sf"/>
</dbReference>
<dbReference type="Pfam" id="PF12833">
    <property type="entry name" value="HTH_18"/>
    <property type="match status" value="1"/>
</dbReference>
<sequence length="306" mass="34987">MRIDCEQARINLRDAVQKWMPSAGDYSSPIEGLSFYRRDHTTQAAHSYTTPRIVKLVQGSKHTFIGERLYIYGENEIIAAGVDMLGRSTITDASPEKPCMSLVLDIDADILTQLIRDIPPIGLPDSAPTQGMFVQKDDPMMLDALVRLVELQDQPEHIPVLAPMLIKEIHYRILIGPKGQLLRSFYTMGYQNNQISRAITLLKQKFNEPIKVEKLAEQANMAPSTFHRHFKEVTALSPLQYQKRLRLHEAQRLMLLEGIDASSACHSVGYENLSQFNREYKRHFGEPPRRDIRKRQSNPVLMFSSE</sequence>